<protein>
    <submittedName>
        <fullName evidence="1">Uncharacterized protein</fullName>
    </submittedName>
</protein>
<dbReference type="Proteomes" id="UP000240987">
    <property type="component" value="Unassembled WGS sequence"/>
</dbReference>
<accession>A0A2T3J920</accession>
<sequence length="132" mass="13548">MPFGNLPTRLPLLSNSNVSVSPPEVSSFCSSVIKSLCNAGSIFTELGTRLSSPALITNEPDCDAGYVVSVSPRLTPSPAVSKSPSFSVSAPWSPPVALVPSVMVMSIAPSVVSPSLSVAVTFKSILVDSLSP</sequence>
<organism evidence="1 2">
    <name type="scientific">Photobacterium frigidiphilum</name>
    <dbReference type="NCBI Taxonomy" id="264736"/>
    <lineage>
        <taxon>Bacteria</taxon>
        <taxon>Pseudomonadati</taxon>
        <taxon>Pseudomonadota</taxon>
        <taxon>Gammaproteobacteria</taxon>
        <taxon>Vibrionales</taxon>
        <taxon>Vibrionaceae</taxon>
        <taxon>Photobacterium</taxon>
    </lineage>
</organism>
<gene>
    <name evidence="1" type="ORF">C9J12_23410</name>
</gene>
<dbReference type="EMBL" id="PYMJ01000033">
    <property type="protein sequence ID" value="PSU45287.1"/>
    <property type="molecule type" value="Genomic_DNA"/>
</dbReference>
<reference evidence="1 2" key="1">
    <citation type="submission" date="2018-01" db="EMBL/GenBank/DDBJ databases">
        <title>Whole genome sequencing of Histamine producing bacteria.</title>
        <authorList>
            <person name="Butler K."/>
        </authorList>
    </citation>
    <scope>NUCLEOTIDE SEQUENCE [LARGE SCALE GENOMIC DNA]</scope>
    <source>
        <strain evidence="1 2">JCM 12947</strain>
    </source>
</reference>
<keyword evidence="2" id="KW-1185">Reference proteome</keyword>
<name>A0A2T3J920_9GAMM</name>
<proteinExistence type="predicted"/>
<comment type="caution">
    <text evidence="1">The sequence shown here is derived from an EMBL/GenBank/DDBJ whole genome shotgun (WGS) entry which is preliminary data.</text>
</comment>
<evidence type="ECO:0000313" key="1">
    <source>
        <dbReference type="EMBL" id="PSU45287.1"/>
    </source>
</evidence>
<dbReference type="AlphaFoldDB" id="A0A2T3J920"/>
<evidence type="ECO:0000313" key="2">
    <source>
        <dbReference type="Proteomes" id="UP000240987"/>
    </source>
</evidence>
<dbReference type="OrthoDB" id="9989554at2"/>